<comment type="caution">
    <text evidence="4">The sequence shown here is derived from an EMBL/GenBank/DDBJ whole genome shotgun (WGS) entry which is preliminary data.</text>
</comment>
<reference evidence="4 5" key="1">
    <citation type="submission" date="2019-06" db="EMBL/GenBank/DDBJ databases">
        <title>Sequencing the genomes of 1000 actinobacteria strains.</title>
        <authorList>
            <person name="Klenk H.-P."/>
        </authorList>
    </citation>
    <scope>NUCLEOTIDE SEQUENCE [LARGE SCALE GENOMIC DNA]</scope>
    <source>
        <strain evidence="4 5">DSM 18607</strain>
    </source>
</reference>
<evidence type="ECO:0000259" key="3">
    <source>
        <dbReference type="Pfam" id="PF23771"/>
    </source>
</evidence>
<dbReference type="InterPro" id="IPR024498">
    <property type="entry name" value="DUF2786"/>
</dbReference>
<evidence type="ECO:0000313" key="5">
    <source>
        <dbReference type="Proteomes" id="UP000317893"/>
    </source>
</evidence>
<proteinExistence type="predicted"/>
<feature type="compositionally biased region" description="Basic residues" evidence="1">
    <location>
        <begin position="1"/>
        <end position="10"/>
    </location>
</feature>
<evidence type="ECO:0000313" key="4">
    <source>
        <dbReference type="EMBL" id="TQJ06984.1"/>
    </source>
</evidence>
<dbReference type="EMBL" id="VFMN01000001">
    <property type="protein sequence ID" value="TQJ06984.1"/>
    <property type="molecule type" value="Genomic_DNA"/>
</dbReference>
<keyword evidence="5" id="KW-1185">Reference proteome</keyword>
<evidence type="ECO:0000259" key="2">
    <source>
        <dbReference type="Pfam" id="PF10979"/>
    </source>
</evidence>
<protein>
    <submittedName>
        <fullName evidence="4">Uncharacterized protein DUF2786</fullName>
    </submittedName>
</protein>
<feature type="region of interest" description="Disordered" evidence="1">
    <location>
        <begin position="1"/>
        <end position="36"/>
    </location>
</feature>
<dbReference type="Pfam" id="PF23771">
    <property type="entry name" value="DUF7168"/>
    <property type="match status" value="1"/>
</dbReference>
<sequence>MGKQSRRRRETRAARPGSPPGAAFGAPYGVPDEEEGGPEHWDVWVSLAREVLWWRRQKRESEGLGAVAELRRILAGASGRRALTELRTELADVVDSAWRKGWQPADLLRLARRDLPAGSVELLGDLLLADLARYASATVTPSWHDQLAMADVATWWPADREPLSARVARDGGDLVEVCLTALPVMIFLRGLVRLEALDPLPGQWREPVDSRGDVDQRVLERVRLLLAKAEATTYPAEAETFTAGAQALMARHSIDRALLDAAGPEHDAPRGRRIGVDRPYEQAKVMLLGVVAHANRCRSVWTKELGFVTVVGFGPDLAATETLFTSLLLQSTRELTEHGSKSTRWGTSRTRSFRQSFLTAFADRVGQRLEQAAQQVVEEVSAEEAAGDRAGGPAAASRRGGGGGGGTLVHVLEQRREEVDATVDQLFGTLHSAPMPTPTDHEGWSAGVAAADRADLARGARVEAR</sequence>
<evidence type="ECO:0000256" key="1">
    <source>
        <dbReference type="SAM" id="MobiDB-lite"/>
    </source>
</evidence>
<dbReference type="Pfam" id="PF10979">
    <property type="entry name" value="DUF2786"/>
    <property type="match status" value="1"/>
</dbReference>
<dbReference type="AlphaFoldDB" id="A0A542DVM6"/>
<gene>
    <name evidence="4" type="ORF">FB458_0029</name>
</gene>
<accession>A0A542DVM6</accession>
<dbReference type="InterPro" id="IPR055592">
    <property type="entry name" value="DUF7168"/>
</dbReference>
<dbReference type="Proteomes" id="UP000317893">
    <property type="component" value="Unassembled WGS sequence"/>
</dbReference>
<dbReference type="OrthoDB" id="3508128at2"/>
<name>A0A542DVM6_9MICO</name>
<feature type="compositionally biased region" description="Low complexity" evidence="1">
    <location>
        <begin position="14"/>
        <end position="30"/>
    </location>
</feature>
<feature type="region of interest" description="Disordered" evidence="1">
    <location>
        <begin position="380"/>
        <end position="408"/>
    </location>
</feature>
<feature type="domain" description="DUF2786" evidence="2">
    <location>
        <begin position="217"/>
        <end position="256"/>
    </location>
</feature>
<organism evidence="4 5">
    <name type="scientific">Lapillicoccus jejuensis</name>
    <dbReference type="NCBI Taxonomy" id="402171"/>
    <lineage>
        <taxon>Bacteria</taxon>
        <taxon>Bacillati</taxon>
        <taxon>Actinomycetota</taxon>
        <taxon>Actinomycetes</taxon>
        <taxon>Micrococcales</taxon>
        <taxon>Intrasporangiaceae</taxon>
        <taxon>Lapillicoccus</taxon>
    </lineage>
</organism>
<feature type="domain" description="DUF7168" evidence="3">
    <location>
        <begin position="282"/>
        <end position="387"/>
    </location>
</feature>
<dbReference type="RefSeq" id="WP_141845712.1">
    <property type="nucleotide sequence ID" value="NZ_BAAAPR010000018.1"/>
</dbReference>